<evidence type="ECO:0000313" key="3">
    <source>
        <dbReference type="RefSeq" id="XP_033461076.1"/>
    </source>
</evidence>
<name>A0A6J3M7R2_9PEZI</name>
<reference evidence="3" key="2">
    <citation type="submission" date="2020-04" db="EMBL/GenBank/DDBJ databases">
        <authorList>
            <consortium name="NCBI Genome Project"/>
        </authorList>
    </citation>
    <scope>NUCLEOTIDE SEQUENCE</scope>
    <source>
        <strain evidence="3">CBS 342.82</strain>
    </source>
</reference>
<feature type="region of interest" description="Disordered" evidence="1">
    <location>
        <begin position="1"/>
        <end position="40"/>
    </location>
</feature>
<accession>A0A6J3M7R2</accession>
<feature type="compositionally biased region" description="Polar residues" evidence="1">
    <location>
        <begin position="24"/>
        <end position="34"/>
    </location>
</feature>
<sequence>MSPSNPRETRSLERRVRCVRRSTPARSSWPGSLSTDEDVEAARRDLVEGKKKRLHLPRFSTIGAPPPAMIFNQTMRDRPGANTRLRRTSAFRAANQRDSSGSGNRSHHSLSTSFSRLRPASASRSDLDFDEGQGQGRRSRLRIAETPMRGHRRSTARAASTLFQRKRPFCSQRSLVGEGEIRKQGSTLSHSLSSRKSSPVRSR</sequence>
<feature type="compositionally biased region" description="Basic and acidic residues" evidence="1">
    <location>
        <begin position="7"/>
        <end position="16"/>
    </location>
</feature>
<protein>
    <submittedName>
        <fullName evidence="3">Uncharacterized protein</fullName>
    </submittedName>
</protein>
<feature type="region of interest" description="Disordered" evidence="1">
    <location>
        <begin position="91"/>
        <end position="203"/>
    </location>
</feature>
<evidence type="ECO:0000256" key="1">
    <source>
        <dbReference type="SAM" id="MobiDB-lite"/>
    </source>
</evidence>
<reference evidence="3" key="3">
    <citation type="submission" date="2025-08" db="UniProtKB">
        <authorList>
            <consortium name="RefSeq"/>
        </authorList>
    </citation>
    <scope>IDENTIFICATION</scope>
    <source>
        <strain evidence="3">CBS 342.82</strain>
    </source>
</reference>
<proteinExistence type="predicted"/>
<gene>
    <name evidence="3" type="ORF">K489DRAFT_171963</name>
</gene>
<organism evidence="3">
    <name type="scientific">Dissoconium aciculare CBS 342.82</name>
    <dbReference type="NCBI Taxonomy" id="1314786"/>
    <lineage>
        <taxon>Eukaryota</taxon>
        <taxon>Fungi</taxon>
        <taxon>Dikarya</taxon>
        <taxon>Ascomycota</taxon>
        <taxon>Pezizomycotina</taxon>
        <taxon>Dothideomycetes</taxon>
        <taxon>Dothideomycetidae</taxon>
        <taxon>Mycosphaerellales</taxon>
        <taxon>Dissoconiaceae</taxon>
        <taxon>Dissoconium</taxon>
    </lineage>
</organism>
<keyword evidence="2" id="KW-1185">Reference proteome</keyword>
<dbReference type="Proteomes" id="UP000504637">
    <property type="component" value="Unplaced"/>
</dbReference>
<dbReference type="AlphaFoldDB" id="A0A6J3M7R2"/>
<reference evidence="3" key="1">
    <citation type="submission" date="2020-01" db="EMBL/GenBank/DDBJ databases">
        <authorList>
            <consortium name="DOE Joint Genome Institute"/>
            <person name="Haridas S."/>
            <person name="Albert R."/>
            <person name="Binder M."/>
            <person name="Bloem J."/>
            <person name="Labutti K."/>
            <person name="Salamov A."/>
            <person name="Andreopoulos B."/>
            <person name="Baker S.E."/>
            <person name="Barry K."/>
            <person name="Bills G."/>
            <person name="Bluhm B.H."/>
            <person name="Cannon C."/>
            <person name="Castanera R."/>
            <person name="Culley D.E."/>
            <person name="Daum C."/>
            <person name="Ezra D."/>
            <person name="Gonzalez J.B."/>
            <person name="Henrissat B."/>
            <person name="Kuo A."/>
            <person name="Liang C."/>
            <person name="Lipzen A."/>
            <person name="Lutzoni F."/>
            <person name="Magnuson J."/>
            <person name="Mondo S."/>
            <person name="Nolan M."/>
            <person name="Ohm R."/>
            <person name="Pangilinan J."/>
            <person name="Park H.-J."/>
            <person name="Ramirez L."/>
            <person name="Alfaro M."/>
            <person name="Sun H."/>
            <person name="Tritt A."/>
            <person name="Yoshinaga Y."/>
            <person name="Zwiers L.-H."/>
            <person name="Turgeon B.G."/>
            <person name="Goodwin S.B."/>
            <person name="Spatafora J.W."/>
            <person name="Crous P.W."/>
            <person name="Grigoriev I.V."/>
        </authorList>
    </citation>
    <scope>NUCLEOTIDE SEQUENCE</scope>
    <source>
        <strain evidence="3">CBS 342.82</strain>
    </source>
</reference>
<feature type="compositionally biased region" description="Polar residues" evidence="1">
    <location>
        <begin position="96"/>
        <end position="115"/>
    </location>
</feature>
<feature type="compositionally biased region" description="Low complexity" evidence="1">
    <location>
        <begin position="186"/>
        <end position="203"/>
    </location>
</feature>
<dbReference type="GeneID" id="54357182"/>
<evidence type="ECO:0000313" key="2">
    <source>
        <dbReference type="Proteomes" id="UP000504637"/>
    </source>
</evidence>
<dbReference type="RefSeq" id="XP_033461076.1">
    <property type="nucleotide sequence ID" value="XM_033599383.1"/>
</dbReference>